<evidence type="ECO:0000256" key="2">
    <source>
        <dbReference type="ARBA" id="ARBA00020974"/>
    </source>
</evidence>
<evidence type="ECO:0000256" key="4">
    <source>
        <dbReference type="ARBA" id="ARBA00023136"/>
    </source>
</evidence>
<proteinExistence type="predicted"/>
<keyword evidence="3" id="KW-0333">Golgi apparatus</keyword>
<accession>A0A1E4S6N7</accession>
<evidence type="ECO:0000256" key="3">
    <source>
        <dbReference type="ARBA" id="ARBA00023034"/>
    </source>
</evidence>
<evidence type="ECO:0000256" key="1">
    <source>
        <dbReference type="ARBA" id="ARBA00004395"/>
    </source>
</evidence>
<organism evidence="7 9">
    <name type="scientific">Cyberlindnera jadinii (strain ATCC 18201 / CBS 1600 / BCRC 20928 / JCM 3617 / NBRC 0987 / NRRL Y-1542)</name>
    <name type="common">Torula yeast</name>
    <name type="synonym">Candida utilis</name>
    <dbReference type="NCBI Taxonomy" id="983966"/>
    <lineage>
        <taxon>Eukaryota</taxon>
        <taxon>Fungi</taxon>
        <taxon>Dikarya</taxon>
        <taxon>Ascomycota</taxon>
        <taxon>Saccharomycotina</taxon>
        <taxon>Saccharomycetes</taxon>
        <taxon>Phaffomycetales</taxon>
        <taxon>Phaffomycetaceae</taxon>
        <taxon>Cyberlindnera</taxon>
    </lineage>
</organism>
<dbReference type="EMBL" id="KV453926">
    <property type="protein sequence ID" value="ODV75184.1"/>
    <property type="molecule type" value="Genomic_DNA"/>
</dbReference>
<dbReference type="InterPro" id="IPR048485">
    <property type="entry name" value="COG5_helical"/>
</dbReference>
<dbReference type="OrthoDB" id="18786at2759"/>
<name>A0A0H5C3B4_CYBJN</name>
<keyword evidence="10" id="KW-1185">Reference proteome</keyword>
<evidence type="ECO:0000313" key="9">
    <source>
        <dbReference type="Proteomes" id="UP000038830"/>
    </source>
</evidence>
<dbReference type="Proteomes" id="UP000038830">
    <property type="component" value="Unassembled WGS sequence"/>
</dbReference>
<dbReference type="AlphaFoldDB" id="A0A0H5C3B4"/>
<dbReference type="InterPro" id="IPR019465">
    <property type="entry name" value="Cog5"/>
</dbReference>
<dbReference type="Pfam" id="PF20649">
    <property type="entry name" value="COG5_C"/>
    <property type="match status" value="1"/>
</dbReference>
<evidence type="ECO:0000259" key="5">
    <source>
        <dbReference type="Pfam" id="PF10392"/>
    </source>
</evidence>
<comment type="subcellular location">
    <subcellularLocation>
        <location evidence="1">Golgi apparatus membrane</location>
        <topology evidence="1">Peripheral membrane protein</topology>
    </subcellularLocation>
</comment>
<feature type="domain" description="Conserved oligomeric Golgi complex subunit 5 helical" evidence="6">
    <location>
        <begin position="175"/>
        <end position="347"/>
    </location>
</feature>
<protein>
    <recommendedName>
        <fullName evidence="2">Conserved oligomeric Golgi complex subunit 5</fullName>
    </recommendedName>
</protein>
<dbReference type="GO" id="GO:0000139">
    <property type="term" value="C:Golgi membrane"/>
    <property type="evidence" value="ECO:0007669"/>
    <property type="project" value="UniProtKB-SubCell"/>
</dbReference>
<sequence length="375" mass="42911">MEDYEGLIEDGFDAKGFANDLLIATNSSRKELDISTSIKRVRFDINNLELQMEKVSAEEHGSLINEIRVDMATKQMFEQLDQPLTHITSSYDRIQKDLLTPYNKALKTQEVLKKVHTTSFLLRSVTHFLLLIQQIQELQSAPQFLSTTSKHSSTLLKLANLHNQLDKHLAENPNLKSLKIIRDYEPVDFKQKLELKELITTQARAISDKNLDSTSMSYLKALYALDQQYTLDTLKTILSNEVTISVNTLVRVLTSPRNISTALEQVLTRAKFVLKLSGYLHDTTLQSDKTLLSELLQSFELDSLLSVFWRNFAKKFEPKMRETMQRGGPVAKSLISYKDQIRSSIKRTVLQSDNSLTDHGVEVRMMLNSVRSLDR</sequence>
<keyword evidence="4" id="KW-0472">Membrane</keyword>
<dbReference type="PANTHER" id="PTHR13228:SF3">
    <property type="entry name" value="CONSERVED OLIGOMERIC GOLGI COMPLEX SUBUNIT 5"/>
    <property type="match status" value="1"/>
</dbReference>
<dbReference type="GO" id="GO:0017119">
    <property type="term" value="C:Golgi transport complex"/>
    <property type="evidence" value="ECO:0007669"/>
    <property type="project" value="InterPro"/>
</dbReference>
<feature type="domain" description="Conserved oligomeric Golgi complex subunit 5 N-terminal" evidence="5">
    <location>
        <begin position="7"/>
        <end position="135"/>
    </location>
</feature>
<reference evidence="9" key="2">
    <citation type="journal article" date="2015" name="J. Biotechnol.">
        <title>The structure of the Cyberlindnera jadinii genome and its relation to Candida utilis analyzed by the occurrence of single nucleotide polymorphisms.</title>
        <authorList>
            <person name="Rupp O."/>
            <person name="Brinkrolf K."/>
            <person name="Buerth C."/>
            <person name="Kunigo M."/>
            <person name="Schneider J."/>
            <person name="Jaenicke S."/>
            <person name="Goesmann A."/>
            <person name="Puehler A."/>
            <person name="Jaeger K.-E."/>
            <person name="Ernst J.F."/>
        </authorList>
    </citation>
    <scope>NUCLEOTIDE SEQUENCE [LARGE SCALE GENOMIC DNA]</scope>
    <source>
        <strain evidence="9">ATCC 18201 / CBS 1600 / BCRC 20928 / JCM 3617 / NBRC 0987 / NRRL Y-1542</strain>
    </source>
</reference>
<reference evidence="7" key="1">
    <citation type="submission" date="2014-12" db="EMBL/GenBank/DDBJ databases">
        <authorList>
            <person name="Jaenicke S."/>
        </authorList>
    </citation>
    <scope>NUCLEOTIDE SEQUENCE [LARGE SCALE GENOMIC DNA]</scope>
    <source>
        <strain evidence="7">CBS1600</strain>
    </source>
</reference>
<dbReference type="Proteomes" id="UP000094389">
    <property type="component" value="Unassembled WGS sequence"/>
</dbReference>
<dbReference type="GO" id="GO:0006891">
    <property type="term" value="P:intra-Golgi vesicle-mediated transport"/>
    <property type="evidence" value="ECO:0007669"/>
    <property type="project" value="InterPro"/>
</dbReference>
<evidence type="ECO:0000259" key="6">
    <source>
        <dbReference type="Pfam" id="PF20649"/>
    </source>
</evidence>
<dbReference type="STRING" id="983966.A0A0H5C3B4"/>
<dbReference type="OMA" id="YFWRTLA"/>
<accession>A0A0H5C3B4</accession>
<evidence type="ECO:0000313" key="10">
    <source>
        <dbReference type="Proteomes" id="UP000094389"/>
    </source>
</evidence>
<dbReference type="InterPro" id="IPR049176">
    <property type="entry name" value="COG5_N"/>
</dbReference>
<evidence type="ECO:0000313" key="8">
    <source>
        <dbReference type="EMBL" id="ODV75184.1"/>
    </source>
</evidence>
<evidence type="ECO:0000313" key="7">
    <source>
        <dbReference type="EMBL" id="CEP22346.1"/>
    </source>
</evidence>
<dbReference type="Pfam" id="PF10392">
    <property type="entry name" value="COG5_N"/>
    <property type="match status" value="1"/>
</dbReference>
<dbReference type="PANTHER" id="PTHR13228">
    <property type="entry name" value="CONSERVED OLIGOMERIC GOLGI COMPLEX COMPONENT 5"/>
    <property type="match status" value="1"/>
</dbReference>
<gene>
    <name evidence="7" type="ORF">BN1211_2701</name>
    <name evidence="8" type="ORF">CYBJADRAFT_165941</name>
</gene>
<dbReference type="EMBL" id="CDQK01000003">
    <property type="protein sequence ID" value="CEP22346.1"/>
    <property type="molecule type" value="Genomic_DNA"/>
</dbReference>
<reference evidence="8 10" key="3">
    <citation type="journal article" date="2016" name="Proc. Natl. Acad. Sci. U.S.A.">
        <title>Comparative genomics of biotechnologically important yeasts.</title>
        <authorList>
            <person name="Riley R."/>
            <person name="Haridas S."/>
            <person name="Wolfe K.H."/>
            <person name="Lopes M.R."/>
            <person name="Hittinger C.T."/>
            <person name="Goeker M."/>
            <person name="Salamov A.A."/>
            <person name="Wisecaver J.H."/>
            <person name="Long T.M."/>
            <person name="Calvey C.H."/>
            <person name="Aerts A.L."/>
            <person name="Barry K.W."/>
            <person name="Choi C."/>
            <person name="Clum A."/>
            <person name="Coughlan A.Y."/>
            <person name="Deshpande S."/>
            <person name="Douglass A.P."/>
            <person name="Hanson S.J."/>
            <person name="Klenk H.-P."/>
            <person name="LaButti K.M."/>
            <person name="Lapidus A."/>
            <person name="Lindquist E.A."/>
            <person name="Lipzen A.M."/>
            <person name="Meier-Kolthoff J.P."/>
            <person name="Ohm R.A."/>
            <person name="Otillar R.P."/>
            <person name="Pangilinan J.L."/>
            <person name="Peng Y."/>
            <person name="Rokas A."/>
            <person name="Rosa C.A."/>
            <person name="Scheuner C."/>
            <person name="Sibirny A.A."/>
            <person name="Slot J.C."/>
            <person name="Stielow J.B."/>
            <person name="Sun H."/>
            <person name="Kurtzman C.P."/>
            <person name="Blackwell M."/>
            <person name="Grigoriev I.V."/>
            <person name="Jeffries T.W."/>
        </authorList>
    </citation>
    <scope>NUCLEOTIDE SEQUENCE [LARGE SCALE GENOMIC DNA]</scope>
    <source>
        <strain evidence="10">ATCC 18201 / CBS 1600 / BCRC 20928 / JCM 3617 / NBRC 0987 / NRRL Y-1542</strain>
        <strain evidence="8">NRRL Y-1542</strain>
    </source>
</reference>